<dbReference type="EMBL" id="JABCKI010005863">
    <property type="protein sequence ID" value="KAG5637073.1"/>
    <property type="molecule type" value="Genomic_DNA"/>
</dbReference>
<feature type="region of interest" description="Disordered" evidence="1">
    <location>
        <begin position="185"/>
        <end position="204"/>
    </location>
</feature>
<keyword evidence="4" id="KW-1185">Reference proteome</keyword>
<organism evidence="3 4">
    <name type="scientific">Sphagnurus paluster</name>
    <dbReference type="NCBI Taxonomy" id="117069"/>
    <lineage>
        <taxon>Eukaryota</taxon>
        <taxon>Fungi</taxon>
        <taxon>Dikarya</taxon>
        <taxon>Basidiomycota</taxon>
        <taxon>Agaricomycotina</taxon>
        <taxon>Agaricomycetes</taxon>
        <taxon>Agaricomycetidae</taxon>
        <taxon>Agaricales</taxon>
        <taxon>Tricholomatineae</taxon>
        <taxon>Lyophyllaceae</taxon>
        <taxon>Sphagnurus</taxon>
    </lineage>
</organism>
<sequence>MKYSQALLVAFLGAATLIAAVPLSDAAEVEIYRRAATKTSLSTSTSVPAKKSQSHKNKKGSNHRLRQQCKKKNKSKKLAQKCAKLSARPTKAAVSGSPPLSTSTNVPNGAGAGPAGNATTTATDNVPIVTSVPVNGTATQGGAPSMTIATVPNDASVTSTAITARDLDDELYARELDAFIHARRGTPTDARKKAPQQKGKPRVNVGGAAAPVVTSTALDLRIDTSTDTADDNSVSTRDLDDDLSARELDDFIYARSIFDDARGAWGALKNTFSGAKPAVKSRDVLEEIDARDFFDIDELD</sequence>
<gene>
    <name evidence="3" type="ORF">H0H81_005840</name>
</gene>
<evidence type="ECO:0000313" key="4">
    <source>
        <dbReference type="Proteomes" id="UP000717328"/>
    </source>
</evidence>
<dbReference type="Proteomes" id="UP000717328">
    <property type="component" value="Unassembled WGS sequence"/>
</dbReference>
<proteinExistence type="predicted"/>
<keyword evidence="2" id="KW-0732">Signal</keyword>
<reference evidence="3" key="2">
    <citation type="submission" date="2021-10" db="EMBL/GenBank/DDBJ databases">
        <title>Phylogenomics reveals ancestral predisposition of the termite-cultivated fungus Termitomyces towards a domesticated lifestyle.</title>
        <authorList>
            <person name="Auxier B."/>
            <person name="Grum-Grzhimaylo A."/>
            <person name="Cardenas M.E."/>
            <person name="Lodge J.D."/>
            <person name="Laessoe T."/>
            <person name="Pedersen O."/>
            <person name="Smith M.E."/>
            <person name="Kuyper T.W."/>
            <person name="Franco-Molano E.A."/>
            <person name="Baroni T.J."/>
            <person name="Aanen D.K."/>
        </authorList>
    </citation>
    <scope>NUCLEOTIDE SEQUENCE</scope>
    <source>
        <strain evidence="3">D49</strain>
    </source>
</reference>
<name>A0A9P7FRY8_9AGAR</name>
<evidence type="ECO:0000313" key="3">
    <source>
        <dbReference type="EMBL" id="KAG5637073.1"/>
    </source>
</evidence>
<feature type="region of interest" description="Disordered" evidence="1">
    <location>
        <begin position="38"/>
        <end position="121"/>
    </location>
</feature>
<feature type="compositionally biased region" description="Basic residues" evidence="1">
    <location>
        <begin position="52"/>
        <end position="79"/>
    </location>
</feature>
<accession>A0A9P7FRY8</accession>
<evidence type="ECO:0000256" key="1">
    <source>
        <dbReference type="SAM" id="MobiDB-lite"/>
    </source>
</evidence>
<feature type="chain" id="PRO_5040310550" evidence="2">
    <location>
        <begin position="27"/>
        <end position="300"/>
    </location>
</feature>
<comment type="caution">
    <text evidence="3">The sequence shown here is derived from an EMBL/GenBank/DDBJ whole genome shotgun (WGS) entry which is preliminary data.</text>
</comment>
<feature type="compositionally biased region" description="Low complexity" evidence="1">
    <location>
        <begin position="104"/>
        <end position="121"/>
    </location>
</feature>
<dbReference type="AlphaFoldDB" id="A0A9P7FRY8"/>
<protein>
    <submittedName>
        <fullName evidence="3">Uncharacterized protein</fullName>
    </submittedName>
</protein>
<reference evidence="3" key="1">
    <citation type="submission" date="2021-02" db="EMBL/GenBank/DDBJ databases">
        <authorList>
            <person name="Nieuwenhuis M."/>
            <person name="Van De Peppel L.J.J."/>
        </authorList>
    </citation>
    <scope>NUCLEOTIDE SEQUENCE</scope>
    <source>
        <strain evidence="3">D49</strain>
    </source>
</reference>
<evidence type="ECO:0000256" key="2">
    <source>
        <dbReference type="SAM" id="SignalP"/>
    </source>
</evidence>
<feature type="signal peptide" evidence="2">
    <location>
        <begin position="1"/>
        <end position="26"/>
    </location>
</feature>